<name>A0A3R8KD54_9LACO</name>
<reference evidence="6 7" key="1">
    <citation type="submission" date="2018-08" db="EMBL/GenBank/DDBJ databases">
        <title>Genome Lactobacillus garii FI11369.</title>
        <authorList>
            <person name="Diaz M."/>
            <person name="Narbad A."/>
        </authorList>
    </citation>
    <scope>NUCLEOTIDE SEQUENCE [LARGE SCALE GENOMIC DNA]</scope>
    <source>
        <strain evidence="6 7">FI11369</strain>
    </source>
</reference>
<comment type="caution">
    <text evidence="6">The sequence shown here is derived from an EMBL/GenBank/DDBJ whole genome shotgun (WGS) entry which is preliminary data.</text>
</comment>
<dbReference type="GO" id="GO:0030246">
    <property type="term" value="F:carbohydrate binding"/>
    <property type="evidence" value="ECO:0007669"/>
    <property type="project" value="UniProtKB-ARBA"/>
</dbReference>
<comment type="similarity">
    <text evidence="2">Belongs to the bacterial solute-binding protein 2 family.</text>
</comment>
<dbReference type="Gene3D" id="3.40.50.2300">
    <property type="match status" value="2"/>
</dbReference>
<dbReference type="EMBL" id="QWZQ01000047">
    <property type="protein sequence ID" value="RRK09590.1"/>
    <property type="molecule type" value="Genomic_DNA"/>
</dbReference>
<dbReference type="AlphaFoldDB" id="A0A3R8KD54"/>
<proteinExistence type="inferred from homology"/>
<dbReference type="PROSITE" id="PS51257">
    <property type="entry name" value="PROKAR_LIPOPROTEIN"/>
    <property type="match status" value="1"/>
</dbReference>
<evidence type="ECO:0000313" key="7">
    <source>
        <dbReference type="Proteomes" id="UP000283633"/>
    </source>
</evidence>
<dbReference type="GO" id="GO:0030313">
    <property type="term" value="C:cell envelope"/>
    <property type="evidence" value="ECO:0007669"/>
    <property type="project" value="UniProtKB-SubCell"/>
</dbReference>
<protein>
    <submittedName>
        <fullName evidence="6">D-ribose ABC transporter substrate-binding protein</fullName>
    </submittedName>
</protein>
<feature type="chain" id="PRO_5039464821" evidence="4">
    <location>
        <begin position="21"/>
        <end position="315"/>
    </location>
</feature>
<gene>
    <name evidence="6" type="ORF">D1831_11785</name>
</gene>
<dbReference type="InterPro" id="IPR028082">
    <property type="entry name" value="Peripla_BP_I"/>
</dbReference>
<dbReference type="SUPFAM" id="SSF53822">
    <property type="entry name" value="Periplasmic binding protein-like I"/>
    <property type="match status" value="1"/>
</dbReference>
<evidence type="ECO:0000259" key="5">
    <source>
        <dbReference type="Pfam" id="PF13407"/>
    </source>
</evidence>
<evidence type="ECO:0000256" key="2">
    <source>
        <dbReference type="ARBA" id="ARBA00007639"/>
    </source>
</evidence>
<feature type="domain" description="Periplasmic binding protein" evidence="5">
    <location>
        <begin position="49"/>
        <end position="296"/>
    </location>
</feature>
<evidence type="ECO:0000256" key="3">
    <source>
        <dbReference type="ARBA" id="ARBA00022729"/>
    </source>
</evidence>
<keyword evidence="3 4" id="KW-0732">Signal</keyword>
<keyword evidence="7" id="KW-1185">Reference proteome</keyword>
<comment type="subcellular location">
    <subcellularLocation>
        <location evidence="1">Cell envelope</location>
    </subcellularLocation>
</comment>
<dbReference type="RefSeq" id="WP_125073099.1">
    <property type="nucleotide sequence ID" value="NZ_QWZQ01000047.1"/>
</dbReference>
<feature type="signal peptide" evidence="4">
    <location>
        <begin position="1"/>
        <end position="20"/>
    </location>
</feature>
<evidence type="ECO:0000256" key="1">
    <source>
        <dbReference type="ARBA" id="ARBA00004196"/>
    </source>
</evidence>
<dbReference type="Proteomes" id="UP000283633">
    <property type="component" value="Unassembled WGS sequence"/>
</dbReference>
<organism evidence="6 7">
    <name type="scientific">Lactiplantibacillus garii</name>
    <dbReference type="NCBI Taxonomy" id="2306423"/>
    <lineage>
        <taxon>Bacteria</taxon>
        <taxon>Bacillati</taxon>
        <taxon>Bacillota</taxon>
        <taxon>Bacilli</taxon>
        <taxon>Lactobacillales</taxon>
        <taxon>Lactobacillaceae</taxon>
        <taxon>Lactiplantibacillus</taxon>
    </lineage>
</organism>
<dbReference type="PANTHER" id="PTHR46847">
    <property type="entry name" value="D-ALLOSE-BINDING PERIPLASMIC PROTEIN-RELATED"/>
    <property type="match status" value="1"/>
</dbReference>
<dbReference type="OrthoDB" id="9814427at2"/>
<evidence type="ECO:0000256" key="4">
    <source>
        <dbReference type="SAM" id="SignalP"/>
    </source>
</evidence>
<sequence length="315" mass="32821">MKFSKKVVSLLALLSVSALVLTGCGGASIGNSSSNSSKVTKKAKKDVKVGVSLSTLSNPFFVNLKKGIDTEAKKAGTKVETFDAQNDSAKQNNQISDLITKKVDVIIVNPVDSDAIVTSVKKANNAGIPVIACDRGSNGGKLLTTVASDNVLAGKMAGNYLEKLVGKNAKVAELEGTPGADAAVQRGKGFKQAAKGKLDIVTKQSANFDRAKGLSTMQNILQAHSDVKGVFAQNDEMALGAVKAIKSQDIKIVSVDGTPDGLAAVKKGNIDGIVAQEPKAEGRLALQAAYDHYANKKVSKNISSPIHLVKASDYK</sequence>
<evidence type="ECO:0000313" key="6">
    <source>
        <dbReference type="EMBL" id="RRK09590.1"/>
    </source>
</evidence>
<dbReference type="PANTHER" id="PTHR46847:SF1">
    <property type="entry name" value="D-ALLOSE-BINDING PERIPLASMIC PROTEIN-RELATED"/>
    <property type="match status" value="1"/>
</dbReference>
<dbReference type="InterPro" id="IPR025997">
    <property type="entry name" value="SBP_2_dom"/>
</dbReference>
<dbReference type="Pfam" id="PF13407">
    <property type="entry name" value="Peripla_BP_4"/>
    <property type="match status" value="1"/>
</dbReference>
<accession>A0A3R8KD54</accession>